<dbReference type="GO" id="GO:0005524">
    <property type="term" value="F:ATP binding"/>
    <property type="evidence" value="ECO:0007669"/>
    <property type="project" value="UniProtKB-KW"/>
</dbReference>
<keyword evidence="8" id="KW-1185">Reference proteome</keyword>
<dbReference type="STRING" id="137246.A0A401T9U6"/>
<keyword evidence="2" id="KW-0808">Transferase</keyword>
<evidence type="ECO:0000256" key="3">
    <source>
        <dbReference type="ARBA" id="ARBA00022741"/>
    </source>
</evidence>
<keyword evidence="5" id="KW-0067">ATP-binding</keyword>
<dbReference type="PANTHER" id="PTHR11584">
    <property type="entry name" value="SERINE/THREONINE PROTEIN KINASE"/>
    <property type="match status" value="1"/>
</dbReference>
<keyword evidence="1" id="KW-0723">Serine/threonine-protein kinase</keyword>
<sequence>MECNTLKITDFGLAREWHKTTKMSTAGTYAWMAPEVIKTSTFSKGSDVW</sequence>
<dbReference type="SUPFAM" id="SSF56112">
    <property type="entry name" value="Protein kinase-like (PK-like)"/>
    <property type="match status" value="1"/>
</dbReference>
<dbReference type="Pfam" id="PF00069">
    <property type="entry name" value="Pkinase"/>
    <property type="match status" value="1"/>
</dbReference>
<dbReference type="Gene3D" id="1.10.510.10">
    <property type="entry name" value="Transferase(Phosphotransferase) domain 1"/>
    <property type="match status" value="1"/>
</dbReference>
<gene>
    <name evidence="7" type="ORF">chiPu_0022877</name>
</gene>
<feature type="non-terminal residue" evidence="7">
    <location>
        <position position="49"/>
    </location>
</feature>
<dbReference type="InterPro" id="IPR011009">
    <property type="entry name" value="Kinase-like_dom_sf"/>
</dbReference>
<dbReference type="InterPro" id="IPR000719">
    <property type="entry name" value="Prot_kinase_dom"/>
</dbReference>
<evidence type="ECO:0000259" key="6">
    <source>
        <dbReference type="PROSITE" id="PS50011"/>
    </source>
</evidence>
<evidence type="ECO:0000256" key="2">
    <source>
        <dbReference type="ARBA" id="ARBA00022679"/>
    </source>
</evidence>
<evidence type="ECO:0000256" key="5">
    <source>
        <dbReference type="ARBA" id="ARBA00022840"/>
    </source>
</evidence>
<dbReference type="GO" id="GO:0004674">
    <property type="term" value="F:protein serine/threonine kinase activity"/>
    <property type="evidence" value="ECO:0007669"/>
    <property type="project" value="UniProtKB-KW"/>
</dbReference>
<name>A0A401T9U6_CHIPU</name>
<comment type="caution">
    <text evidence="7">The sequence shown here is derived from an EMBL/GenBank/DDBJ whole genome shotgun (WGS) entry which is preliminary data.</text>
</comment>
<evidence type="ECO:0000256" key="1">
    <source>
        <dbReference type="ARBA" id="ARBA00022527"/>
    </source>
</evidence>
<evidence type="ECO:0000256" key="4">
    <source>
        <dbReference type="ARBA" id="ARBA00022777"/>
    </source>
</evidence>
<dbReference type="OrthoDB" id="339325at2759"/>
<evidence type="ECO:0000313" key="8">
    <source>
        <dbReference type="Proteomes" id="UP000287033"/>
    </source>
</evidence>
<dbReference type="PANTHER" id="PTHR11584:SF369">
    <property type="entry name" value="MITOGEN-ACTIVATED PROTEIN KINASE KINASE KINASE 19-RELATED"/>
    <property type="match status" value="1"/>
</dbReference>
<dbReference type="AlphaFoldDB" id="A0A401T9U6"/>
<reference evidence="7 8" key="1">
    <citation type="journal article" date="2018" name="Nat. Ecol. Evol.">
        <title>Shark genomes provide insights into elasmobranch evolution and the origin of vertebrates.</title>
        <authorList>
            <person name="Hara Y"/>
            <person name="Yamaguchi K"/>
            <person name="Onimaru K"/>
            <person name="Kadota M"/>
            <person name="Koyanagi M"/>
            <person name="Keeley SD"/>
            <person name="Tatsumi K"/>
            <person name="Tanaka K"/>
            <person name="Motone F"/>
            <person name="Kageyama Y"/>
            <person name="Nozu R"/>
            <person name="Adachi N"/>
            <person name="Nishimura O"/>
            <person name="Nakagawa R"/>
            <person name="Tanegashima C"/>
            <person name="Kiyatake I"/>
            <person name="Matsumoto R"/>
            <person name="Murakumo K"/>
            <person name="Nishida K"/>
            <person name="Terakita A"/>
            <person name="Kuratani S"/>
            <person name="Sato K"/>
            <person name="Hyodo S Kuraku.S."/>
        </authorList>
    </citation>
    <scope>NUCLEOTIDE SEQUENCE [LARGE SCALE GENOMIC DNA]</scope>
</reference>
<protein>
    <recommendedName>
        <fullName evidence="6">Protein kinase domain-containing protein</fullName>
    </recommendedName>
</protein>
<accession>A0A401T9U6</accession>
<organism evidence="7 8">
    <name type="scientific">Chiloscyllium punctatum</name>
    <name type="common">Brownbanded bambooshark</name>
    <name type="synonym">Hemiscyllium punctatum</name>
    <dbReference type="NCBI Taxonomy" id="137246"/>
    <lineage>
        <taxon>Eukaryota</taxon>
        <taxon>Metazoa</taxon>
        <taxon>Chordata</taxon>
        <taxon>Craniata</taxon>
        <taxon>Vertebrata</taxon>
        <taxon>Chondrichthyes</taxon>
        <taxon>Elasmobranchii</taxon>
        <taxon>Galeomorphii</taxon>
        <taxon>Galeoidea</taxon>
        <taxon>Orectolobiformes</taxon>
        <taxon>Hemiscylliidae</taxon>
        <taxon>Chiloscyllium</taxon>
    </lineage>
</organism>
<keyword evidence="3" id="KW-0547">Nucleotide-binding</keyword>
<dbReference type="EMBL" id="BEZZ01012369">
    <property type="protein sequence ID" value="GCC39421.1"/>
    <property type="molecule type" value="Genomic_DNA"/>
</dbReference>
<evidence type="ECO:0000313" key="7">
    <source>
        <dbReference type="EMBL" id="GCC39421.1"/>
    </source>
</evidence>
<dbReference type="PROSITE" id="PS50011">
    <property type="entry name" value="PROTEIN_KINASE_DOM"/>
    <property type="match status" value="1"/>
</dbReference>
<feature type="domain" description="Protein kinase" evidence="6">
    <location>
        <begin position="1"/>
        <end position="49"/>
    </location>
</feature>
<keyword evidence="4" id="KW-0418">Kinase</keyword>
<dbReference type="Proteomes" id="UP000287033">
    <property type="component" value="Unassembled WGS sequence"/>
</dbReference>
<proteinExistence type="predicted"/>